<reference evidence="2 3" key="1">
    <citation type="submission" date="2019-03" db="EMBL/GenBank/DDBJ databases">
        <title>Genomic Encyclopedia of Archaeal and Bacterial Type Strains, Phase II (KMG-II): from individual species to whole genera.</title>
        <authorList>
            <person name="Goeker M."/>
        </authorList>
    </citation>
    <scope>NUCLEOTIDE SEQUENCE [LARGE SCALE GENOMIC DNA]</scope>
    <source>
        <strain evidence="2 3">DSM 15388</strain>
    </source>
</reference>
<accession>A0A4R3I2T9</accession>
<evidence type="ECO:0000313" key="3">
    <source>
        <dbReference type="Proteomes" id="UP000295793"/>
    </source>
</evidence>
<dbReference type="RefSeq" id="WP_279389139.1">
    <property type="nucleotide sequence ID" value="NZ_SLZR01000013.1"/>
</dbReference>
<evidence type="ECO:0000259" key="1">
    <source>
        <dbReference type="Pfam" id="PF20970"/>
    </source>
</evidence>
<evidence type="ECO:0000313" key="2">
    <source>
        <dbReference type="EMBL" id="TCS38975.1"/>
    </source>
</evidence>
<name>A0A4R3I2T9_9GAMM</name>
<sequence>MVQAIDLVLALLATLTVTLTMIAEKDVYWLERNPERLLDGNFKG</sequence>
<dbReference type="Proteomes" id="UP000295793">
    <property type="component" value="Unassembled WGS sequence"/>
</dbReference>
<feature type="domain" description="Cyclic di-GMP phosphodiesterase VC-1295-like MASE10" evidence="1">
    <location>
        <begin position="3"/>
        <end position="42"/>
    </location>
</feature>
<proteinExistence type="predicted"/>
<keyword evidence="3" id="KW-1185">Reference proteome</keyword>
<gene>
    <name evidence="2" type="ORF">BCF53_11321</name>
</gene>
<dbReference type="InterPro" id="IPR048440">
    <property type="entry name" value="MASE10"/>
</dbReference>
<dbReference type="AlphaFoldDB" id="A0A4R3I2T9"/>
<comment type="caution">
    <text evidence="2">The sequence shown here is derived from an EMBL/GenBank/DDBJ whole genome shotgun (WGS) entry which is preliminary data.</text>
</comment>
<protein>
    <recommendedName>
        <fullName evidence="1">Cyclic di-GMP phosphodiesterase VC-1295-like MASE10 domain-containing protein</fullName>
    </recommendedName>
</protein>
<dbReference type="Pfam" id="PF20970">
    <property type="entry name" value="MASE10"/>
    <property type="match status" value="1"/>
</dbReference>
<dbReference type="EMBL" id="SLZR01000013">
    <property type="protein sequence ID" value="TCS38975.1"/>
    <property type="molecule type" value="Genomic_DNA"/>
</dbReference>
<organism evidence="2 3">
    <name type="scientific">Reinekea marinisedimentorum</name>
    <dbReference type="NCBI Taxonomy" id="230495"/>
    <lineage>
        <taxon>Bacteria</taxon>
        <taxon>Pseudomonadati</taxon>
        <taxon>Pseudomonadota</taxon>
        <taxon>Gammaproteobacteria</taxon>
        <taxon>Oceanospirillales</taxon>
        <taxon>Saccharospirillaceae</taxon>
        <taxon>Reinekea</taxon>
    </lineage>
</organism>